<dbReference type="GO" id="GO:0016020">
    <property type="term" value="C:membrane"/>
    <property type="evidence" value="ECO:0007669"/>
    <property type="project" value="UniProtKB-SubCell"/>
</dbReference>
<dbReference type="PANTHER" id="PTHR48041">
    <property type="entry name" value="ABC TRANSPORTER G FAMILY MEMBER 28"/>
    <property type="match status" value="1"/>
</dbReference>
<organism evidence="10">
    <name type="scientific">Philasterides dicentrarchi</name>
    <dbReference type="NCBI Taxonomy" id="282688"/>
    <lineage>
        <taxon>Eukaryota</taxon>
        <taxon>Sar</taxon>
        <taxon>Alveolata</taxon>
        <taxon>Ciliophora</taxon>
        <taxon>Intramacronucleata</taxon>
        <taxon>Oligohymenophorea</taxon>
        <taxon>Scuticociliatia</taxon>
        <taxon>Philasterida</taxon>
        <taxon>Philasteridae</taxon>
        <taxon>Philasterides</taxon>
    </lineage>
</organism>
<evidence type="ECO:0000256" key="7">
    <source>
        <dbReference type="ARBA" id="ARBA00023136"/>
    </source>
</evidence>
<proteinExistence type="evidence at transcript level"/>
<dbReference type="Gene3D" id="3.40.50.300">
    <property type="entry name" value="P-loop containing nucleotide triphosphate hydrolases"/>
    <property type="match status" value="1"/>
</dbReference>
<dbReference type="Pfam" id="PF01061">
    <property type="entry name" value="ABC2_membrane"/>
    <property type="match status" value="1"/>
</dbReference>
<evidence type="ECO:0000256" key="8">
    <source>
        <dbReference type="SAM" id="Phobius"/>
    </source>
</evidence>
<dbReference type="InterPro" id="IPR027417">
    <property type="entry name" value="P-loop_NTPase"/>
</dbReference>
<dbReference type="InterPro" id="IPR003593">
    <property type="entry name" value="AAA+_ATPase"/>
</dbReference>
<evidence type="ECO:0000256" key="5">
    <source>
        <dbReference type="ARBA" id="ARBA00022840"/>
    </source>
</evidence>
<sequence length="646" mass="72999">MQVAHASKEVNMPAEQINIEVQNDNIQNKIPRNIDQQNPNIAQNLNIEDSQDTVRLDFKDICYEVTLKGGQKKRILNNVSGYVLPGEILYIMGPSGGGKTSLLDFLCNRTQSTPENNTYLNEKKWSEKEFKKVARYCQQHPLLFEVFTVQETLDYAASFFTKTVEDRKARVDRVISMLGLEDQRKTKIGGQFYRGVSGGQKQRVSVGEQLVANPKLLFLDEPTSGLDSATAYQLMENLRDICKKTKITVVSSIHQPSQRVFDLSDRLIILAGGKGFGGNTAYFGLTSQLETHFNSIGYYNESKSAMSEWILDEVNGDFGNSQQIKQILEKYNSSQLKKETDAMQEFTKKTDYIEKYKYHGPDTKQSSLGDMRQLLSRGLKNNLKNPMAVGVRILTYAAMSMIVGSVWWKVADDPKAGDVQNILGVLFFAAAFFSVMAISVMPINLEDRFVMTKERSNGAYNLISYAISNFLVNVPFTFIISLLSTTIVFLMVGFDTANGHFFKFLLNLFLTLLASESMVLIIAYVFSHLLICMKIGSFLMGAFMIMNGFFIKVSDIPDGWIWLHYLAFNTYSFQNFVHDAFNDLVIKKDLDISPPAPFDFSGKAILKDYDMDDVKTGSNYAILIGFILCFRIIAIVYSYFKHTGKK</sequence>
<reference evidence="10" key="1">
    <citation type="submission" date="2018-11" db="EMBL/GenBank/DDBJ databases">
        <title>ABC transporter family protein.</title>
        <authorList>
            <person name="Folgueira I."/>
            <person name="Leiro J."/>
            <person name="Lamas J."/>
        </authorList>
    </citation>
    <scope>NUCLEOTIDE SEQUENCE</scope>
    <source>
        <strain evidence="10">I1</strain>
    </source>
</reference>
<evidence type="ECO:0000256" key="6">
    <source>
        <dbReference type="ARBA" id="ARBA00022989"/>
    </source>
</evidence>
<comment type="subcellular location">
    <subcellularLocation>
        <location evidence="1">Membrane</location>
        <topology evidence="1">Multi-pass membrane protein</topology>
    </subcellularLocation>
</comment>
<feature type="transmembrane region" description="Helical" evidence="8">
    <location>
        <begin position="466"/>
        <end position="492"/>
    </location>
</feature>
<accession>A0A481XV97</accession>
<dbReference type="GO" id="GO:0005524">
    <property type="term" value="F:ATP binding"/>
    <property type="evidence" value="ECO:0007669"/>
    <property type="project" value="UniProtKB-KW"/>
</dbReference>
<dbReference type="PROSITE" id="PS00211">
    <property type="entry name" value="ABC_TRANSPORTER_1"/>
    <property type="match status" value="1"/>
</dbReference>
<feature type="transmembrane region" description="Helical" evidence="8">
    <location>
        <begin position="389"/>
        <end position="410"/>
    </location>
</feature>
<dbReference type="AlphaFoldDB" id="A0A481XV97"/>
<dbReference type="PROSITE" id="PS50893">
    <property type="entry name" value="ABC_TRANSPORTER_2"/>
    <property type="match status" value="1"/>
</dbReference>
<dbReference type="SMART" id="SM00382">
    <property type="entry name" value="AAA"/>
    <property type="match status" value="1"/>
</dbReference>
<evidence type="ECO:0000256" key="2">
    <source>
        <dbReference type="ARBA" id="ARBA00022448"/>
    </source>
</evidence>
<protein>
    <submittedName>
        <fullName evidence="10">ABC transporter family protein</fullName>
    </submittedName>
</protein>
<dbReference type="GO" id="GO:0140359">
    <property type="term" value="F:ABC-type transporter activity"/>
    <property type="evidence" value="ECO:0007669"/>
    <property type="project" value="InterPro"/>
</dbReference>
<dbReference type="InterPro" id="IPR050352">
    <property type="entry name" value="ABCG_transporters"/>
</dbReference>
<evidence type="ECO:0000313" key="10">
    <source>
        <dbReference type="EMBL" id="QBK46541.1"/>
    </source>
</evidence>
<dbReference type="PANTHER" id="PTHR48041:SF98">
    <property type="entry name" value="TRANSPORTER, PUTATIVE (EUROFUNG)-RELATED"/>
    <property type="match status" value="1"/>
</dbReference>
<dbReference type="EMBL" id="MK124759">
    <property type="protein sequence ID" value="QBK46541.1"/>
    <property type="molecule type" value="mRNA"/>
</dbReference>
<keyword evidence="2" id="KW-0813">Transport</keyword>
<feature type="domain" description="ABC transporter" evidence="9">
    <location>
        <begin position="56"/>
        <end position="297"/>
    </location>
</feature>
<dbReference type="InterPro" id="IPR013525">
    <property type="entry name" value="ABC2_TM"/>
</dbReference>
<evidence type="ECO:0000256" key="1">
    <source>
        <dbReference type="ARBA" id="ARBA00004141"/>
    </source>
</evidence>
<name>A0A481XV97_9CILI</name>
<keyword evidence="4" id="KW-0547">Nucleotide-binding</keyword>
<dbReference type="GO" id="GO:0016887">
    <property type="term" value="F:ATP hydrolysis activity"/>
    <property type="evidence" value="ECO:0007669"/>
    <property type="project" value="InterPro"/>
</dbReference>
<evidence type="ECO:0000259" key="9">
    <source>
        <dbReference type="PROSITE" id="PS50893"/>
    </source>
</evidence>
<keyword evidence="6 8" id="KW-1133">Transmembrane helix</keyword>
<dbReference type="InterPro" id="IPR017871">
    <property type="entry name" value="ABC_transporter-like_CS"/>
</dbReference>
<feature type="transmembrane region" description="Helical" evidence="8">
    <location>
        <begin position="504"/>
        <end position="526"/>
    </location>
</feature>
<dbReference type="InterPro" id="IPR003439">
    <property type="entry name" value="ABC_transporter-like_ATP-bd"/>
</dbReference>
<feature type="transmembrane region" description="Helical" evidence="8">
    <location>
        <begin position="422"/>
        <end position="445"/>
    </location>
</feature>
<evidence type="ECO:0000256" key="3">
    <source>
        <dbReference type="ARBA" id="ARBA00022692"/>
    </source>
</evidence>
<feature type="transmembrane region" description="Helical" evidence="8">
    <location>
        <begin position="620"/>
        <end position="640"/>
    </location>
</feature>
<evidence type="ECO:0000256" key="4">
    <source>
        <dbReference type="ARBA" id="ARBA00022741"/>
    </source>
</evidence>
<keyword evidence="7 8" id="KW-0472">Membrane</keyword>
<dbReference type="SUPFAM" id="SSF52540">
    <property type="entry name" value="P-loop containing nucleoside triphosphate hydrolases"/>
    <property type="match status" value="1"/>
</dbReference>
<feature type="transmembrane region" description="Helical" evidence="8">
    <location>
        <begin position="535"/>
        <end position="553"/>
    </location>
</feature>
<keyword evidence="5" id="KW-0067">ATP-binding</keyword>
<dbReference type="Pfam" id="PF00005">
    <property type="entry name" value="ABC_tran"/>
    <property type="match status" value="1"/>
</dbReference>
<keyword evidence="3 8" id="KW-0812">Transmembrane</keyword>